<evidence type="ECO:0000313" key="3">
    <source>
        <dbReference type="Proteomes" id="UP000593601"/>
    </source>
</evidence>
<accession>A0A7M2RIR3</accession>
<evidence type="ECO:0000259" key="1">
    <source>
        <dbReference type="Pfam" id="PF01261"/>
    </source>
</evidence>
<gene>
    <name evidence="2" type="ORF">INP51_04150</name>
</gene>
<organism evidence="2 3">
    <name type="scientific">Blautia liquoris</name>
    <dbReference type="NCBI Taxonomy" id="2779518"/>
    <lineage>
        <taxon>Bacteria</taxon>
        <taxon>Bacillati</taxon>
        <taxon>Bacillota</taxon>
        <taxon>Clostridia</taxon>
        <taxon>Lachnospirales</taxon>
        <taxon>Lachnospiraceae</taxon>
        <taxon>Blautia</taxon>
    </lineage>
</organism>
<dbReference type="EMBL" id="CP063304">
    <property type="protein sequence ID" value="QOV20149.1"/>
    <property type="molecule type" value="Genomic_DNA"/>
</dbReference>
<feature type="domain" description="Xylose isomerase-like TIM barrel" evidence="1">
    <location>
        <begin position="23"/>
        <end position="249"/>
    </location>
</feature>
<dbReference type="InterPro" id="IPR050312">
    <property type="entry name" value="IolE/XylAMocC-like"/>
</dbReference>
<keyword evidence="2" id="KW-0413">Isomerase</keyword>
<keyword evidence="3" id="KW-1185">Reference proteome</keyword>
<dbReference type="PANTHER" id="PTHR12110">
    <property type="entry name" value="HYDROXYPYRUVATE ISOMERASE"/>
    <property type="match status" value="1"/>
</dbReference>
<dbReference type="RefSeq" id="WP_193736469.1">
    <property type="nucleotide sequence ID" value="NZ_CP063304.1"/>
</dbReference>
<dbReference type="GO" id="GO:0016853">
    <property type="term" value="F:isomerase activity"/>
    <property type="evidence" value="ECO:0007669"/>
    <property type="project" value="UniProtKB-KW"/>
</dbReference>
<dbReference type="AlphaFoldDB" id="A0A7M2RIR3"/>
<protein>
    <submittedName>
        <fullName evidence="2">Sugar phosphate isomerase/epimerase</fullName>
    </submittedName>
</protein>
<dbReference type="SUPFAM" id="SSF51658">
    <property type="entry name" value="Xylose isomerase-like"/>
    <property type="match status" value="1"/>
</dbReference>
<reference evidence="2 3" key="1">
    <citation type="submission" date="2020-10" db="EMBL/GenBank/DDBJ databases">
        <title>Blautia liquoris sp.nov., isolated from the mud in a fermentation cellar used for the production of Chinese strong-flavoured liquor.</title>
        <authorList>
            <person name="Lu L."/>
        </authorList>
    </citation>
    <scope>NUCLEOTIDE SEQUENCE [LARGE SCALE GENOMIC DNA]</scope>
    <source>
        <strain evidence="2 3">LZLJ-3</strain>
    </source>
</reference>
<dbReference type="InterPro" id="IPR013022">
    <property type="entry name" value="Xyl_isomerase-like_TIM-brl"/>
</dbReference>
<dbReference type="Proteomes" id="UP000593601">
    <property type="component" value="Chromosome"/>
</dbReference>
<name>A0A7M2RIR3_9FIRM</name>
<proteinExistence type="predicted"/>
<evidence type="ECO:0000313" key="2">
    <source>
        <dbReference type="EMBL" id="QOV20149.1"/>
    </source>
</evidence>
<dbReference type="Gene3D" id="3.20.20.150">
    <property type="entry name" value="Divalent-metal-dependent TIM barrel enzymes"/>
    <property type="match status" value="1"/>
</dbReference>
<dbReference type="InterPro" id="IPR036237">
    <property type="entry name" value="Xyl_isomerase-like_sf"/>
</dbReference>
<sequence>MGTLQVGIRLHDLEPVKIEERIKIASKRGFSCIHLASKLVYSEYKIGREGLTPGLAAYLKRILKKYELDVAVYGCYLNLANPDQGQLNEILEEYEANIRFASYLGAHVVGTETGAPNTEYKPCPECHTKEALDIFIHNVKKVIKYAEQFGVTLAIEPVWKHIVYNPECARTVLDAVASPNLQLIFDPVNLLCEENHDVQGELFEKMISLNGDDVAVLHAKDYYVHDGEIISVAPGVTKNMGYGAILSWQRHKKPYLQATIEDSTPENSVRAREYLENI</sequence>
<dbReference type="KEGG" id="bliq:INP51_04150"/>
<dbReference type="Pfam" id="PF01261">
    <property type="entry name" value="AP_endonuc_2"/>
    <property type="match status" value="1"/>
</dbReference>
<dbReference type="PANTHER" id="PTHR12110:SF21">
    <property type="entry name" value="XYLOSE ISOMERASE-LIKE TIM BARREL DOMAIN-CONTAINING PROTEIN"/>
    <property type="match status" value="1"/>
</dbReference>